<dbReference type="KEGG" id="abs:AZOBR_p430027"/>
<organism evidence="2 3">
    <name type="scientific">Azospirillum baldaniorum</name>
    <dbReference type="NCBI Taxonomy" id="1064539"/>
    <lineage>
        <taxon>Bacteria</taxon>
        <taxon>Pseudomonadati</taxon>
        <taxon>Pseudomonadota</taxon>
        <taxon>Alphaproteobacteria</taxon>
        <taxon>Rhodospirillales</taxon>
        <taxon>Azospirillaceae</taxon>
        <taxon>Azospirillum</taxon>
    </lineage>
</organism>
<feature type="region of interest" description="Disordered" evidence="1">
    <location>
        <begin position="1"/>
        <end position="23"/>
    </location>
</feature>
<evidence type="ECO:0000313" key="3">
    <source>
        <dbReference type="Proteomes" id="UP000007319"/>
    </source>
</evidence>
<dbReference type="Proteomes" id="UP000007319">
    <property type="component" value="Plasmid AZOBR_p4"/>
</dbReference>
<name>A0A9P1K0F3_9PROT</name>
<proteinExistence type="predicted"/>
<gene>
    <name evidence="2" type="ORF">AZOBR_p430027</name>
</gene>
<accession>A0A9P1K0F3</accession>
<feature type="compositionally biased region" description="Polar residues" evidence="1">
    <location>
        <begin position="1"/>
        <end position="16"/>
    </location>
</feature>
<geneLocation type="plasmid" evidence="2 3">
    <name>AZOBR_p4</name>
</geneLocation>
<sequence>MATIHPSTRRFSTNPARLSHGAPSERIVKSAWPRVTGQLSRLSTSDAMTDRFREIHTSLCLPRSFGNSIAASTRWGSNSKNSSWDIEGCSSIITFYEGGCH</sequence>
<dbReference type="EMBL" id="HE577331">
    <property type="protein sequence ID" value="CCD03248.1"/>
    <property type="molecule type" value="Genomic_DNA"/>
</dbReference>
<evidence type="ECO:0000313" key="2">
    <source>
        <dbReference type="EMBL" id="CCD03248.1"/>
    </source>
</evidence>
<keyword evidence="3" id="KW-1185">Reference proteome</keyword>
<reference evidence="2 3" key="1">
    <citation type="journal article" date="2011" name="PLoS Genet.">
        <title>Azospirillum genomes reveal transition of bacteria from aquatic to terrestrial environments.</title>
        <authorList>
            <person name="Wisniewski-Dye F."/>
            <person name="Borziak K."/>
            <person name="Khalsa-Moyers G."/>
            <person name="Alexandre G."/>
            <person name="Sukharnikov L.O."/>
            <person name="Wuichet K."/>
            <person name="Hurst G.B."/>
            <person name="McDonald W.H."/>
            <person name="Robertson J.S."/>
            <person name="Barbe V."/>
            <person name="Calteau A."/>
            <person name="Rouy Z."/>
            <person name="Mangenot S."/>
            <person name="Prigent-Combaret C."/>
            <person name="Normand P."/>
            <person name="Boyer M."/>
            <person name="Siguier P."/>
            <person name="Dessaux Y."/>
            <person name="Elmerich C."/>
            <person name="Condemine G."/>
            <person name="Krishnen G."/>
            <person name="Kennedy I."/>
            <person name="Paterson A.H."/>
            <person name="Gonzalez V."/>
            <person name="Mavingui P."/>
            <person name="Zhulin I.B."/>
        </authorList>
    </citation>
    <scope>NUCLEOTIDE SEQUENCE [LARGE SCALE GENOMIC DNA]</scope>
    <source>
        <strain evidence="2 3">Sp245</strain>
    </source>
</reference>
<protein>
    <submittedName>
        <fullName evidence="2">Uncharacterized protein</fullName>
    </submittedName>
</protein>
<keyword evidence="2" id="KW-0614">Plasmid</keyword>
<dbReference type="AlphaFoldDB" id="A0A9P1K0F3"/>
<evidence type="ECO:0000256" key="1">
    <source>
        <dbReference type="SAM" id="MobiDB-lite"/>
    </source>
</evidence>